<evidence type="ECO:0000313" key="2">
    <source>
        <dbReference type="Proteomes" id="UP000005239"/>
    </source>
</evidence>
<organism evidence="1 2">
    <name type="scientific">Pristionchus pacificus</name>
    <name type="common">Parasitic nematode worm</name>
    <dbReference type="NCBI Taxonomy" id="54126"/>
    <lineage>
        <taxon>Eukaryota</taxon>
        <taxon>Metazoa</taxon>
        <taxon>Ecdysozoa</taxon>
        <taxon>Nematoda</taxon>
        <taxon>Chromadorea</taxon>
        <taxon>Rhabditida</taxon>
        <taxon>Rhabditina</taxon>
        <taxon>Diplogasteromorpha</taxon>
        <taxon>Diplogasteroidea</taxon>
        <taxon>Neodiplogasteridae</taxon>
        <taxon>Pristionchus</taxon>
    </lineage>
</organism>
<protein>
    <submittedName>
        <fullName evidence="1">Uncharacterized protein</fullName>
    </submittedName>
</protein>
<accession>A0A8R1U7M5</accession>
<keyword evidence="2" id="KW-1185">Reference proteome</keyword>
<gene>
    <name evidence="1" type="primary">WBGene00097526</name>
</gene>
<proteinExistence type="predicted"/>
<dbReference type="Proteomes" id="UP000005239">
    <property type="component" value="Unassembled WGS sequence"/>
</dbReference>
<reference evidence="1" key="2">
    <citation type="submission" date="2022-06" db="UniProtKB">
        <authorList>
            <consortium name="EnsemblMetazoa"/>
        </authorList>
    </citation>
    <scope>IDENTIFICATION</scope>
    <source>
        <strain evidence="1">PS312</strain>
    </source>
</reference>
<evidence type="ECO:0000313" key="1">
    <source>
        <dbReference type="EnsemblMetazoa" id="PPA07972.1"/>
    </source>
</evidence>
<sequence length="368" mass="42666">MPVLLPFFDGVEFFNNLTAPLLNIHPDYLDFVIRENDYVLPDWNTSRYHIDRFFTQLTSQLLIRVKIHIDFKSPAKAPTPKRFDGEPFNVFEYRRHDMLLGYYCYTAAIIGSTIWAAKHSGRMQQYKLEFLDEQMRRLFVHLEIIKHIFKTRSSIDLSQNLRRENQENRPVILRSIVDIAPGPRCEPVQRNSCGKKTKNQLTTTKTLLELKKDRRRFTSISTFSDSLQLKKKAEIESTDEEDFDSYAKDIFKMASYLAEDEDSSAKSSSVISSDSQKYNTFFESITAFGNSEQTLAAVSPSSKDCDADLDCLDAFEKKLEMLIEEKNQKEADQMNGDTFDSVDDVDWEDEFALMAVRSKLAVYGRWFA</sequence>
<accession>A0A2A6CXF7</accession>
<name>A0A2A6CXF7_PRIPA</name>
<reference evidence="2" key="1">
    <citation type="journal article" date="2008" name="Nat. Genet.">
        <title>The Pristionchus pacificus genome provides a unique perspective on nematode lifestyle and parasitism.</title>
        <authorList>
            <person name="Dieterich C."/>
            <person name="Clifton S.W."/>
            <person name="Schuster L.N."/>
            <person name="Chinwalla A."/>
            <person name="Delehaunty K."/>
            <person name="Dinkelacker I."/>
            <person name="Fulton L."/>
            <person name="Fulton R."/>
            <person name="Godfrey J."/>
            <person name="Minx P."/>
            <person name="Mitreva M."/>
            <person name="Roeseler W."/>
            <person name="Tian H."/>
            <person name="Witte H."/>
            <person name="Yang S.P."/>
            <person name="Wilson R.K."/>
            <person name="Sommer R.J."/>
        </authorList>
    </citation>
    <scope>NUCLEOTIDE SEQUENCE [LARGE SCALE GENOMIC DNA]</scope>
    <source>
        <strain evidence="2">PS312</strain>
    </source>
</reference>
<dbReference type="EnsemblMetazoa" id="PPA07972.1">
    <property type="protein sequence ID" value="PPA07972.1"/>
    <property type="gene ID" value="WBGene00097526"/>
</dbReference>
<dbReference type="AlphaFoldDB" id="A0A2A6CXF7"/>